<protein>
    <submittedName>
        <fullName evidence="11">Uncharacterized protein</fullName>
    </submittedName>
</protein>
<sequence>MLGATFMSMSSGVSFVFTHPNGTPLTRSHDKTSRQAKYRCRCTQRDVEAGVTGLDELAAPPPDENPEESPVSYHRNLEDERDLERRERLLMQLYSNSWLVFFSILGTLARLGVEWITHYSNAPVTTNVLWANFDSSLFLGFLQEGRALFAEQRSRSLVDPLSTSSRTALNKEQQTAQAEHLARKETLPLYIGLSVGFCAGSTGWSVCSSLSIAITEVAVSISALTVGAHLSIALLPVLSKVSKVHLARYMNLLGVFLGLGCWLGAIFLAIWPPQNKWLFGLSYDLQRVPLSSAEEKIGGDVLGCQILTGITEGFCGCLSTVSTWVAELSSMKKHDAYVYGTASIGVGFSLLTTISVSLY</sequence>
<name>A0A6A6XUG7_9PLEO</name>
<accession>A0A6A6XUG7</accession>
<feature type="transmembrane region" description="Helical" evidence="10">
    <location>
        <begin position="336"/>
        <end position="358"/>
    </location>
</feature>
<keyword evidence="5 10" id="KW-1133">Transmembrane helix</keyword>
<gene>
    <name evidence="11" type="ORF">K505DRAFT_346041</name>
</gene>
<dbReference type="GO" id="GO:0005886">
    <property type="term" value="C:plasma membrane"/>
    <property type="evidence" value="ECO:0007669"/>
    <property type="project" value="UniProtKB-SubCell"/>
</dbReference>
<evidence type="ECO:0000256" key="4">
    <source>
        <dbReference type="ARBA" id="ARBA00022692"/>
    </source>
</evidence>
<organism evidence="11 12">
    <name type="scientific">Melanomma pulvis-pyrius CBS 109.77</name>
    <dbReference type="NCBI Taxonomy" id="1314802"/>
    <lineage>
        <taxon>Eukaryota</taxon>
        <taxon>Fungi</taxon>
        <taxon>Dikarya</taxon>
        <taxon>Ascomycota</taxon>
        <taxon>Pezizomycotina</taxon>
        <taxon>Dothideomycetes</taxon>
        <taxon>Pleosporomycetidae</taxon>
        <taxon>Pleosporales</taxon>
        <taxon>Melanommataceae</taxon>
        <taxon>Melanomma</taxon>
    </lineage>
</organism>
<dbReference type="Pfam" id="PF02537">
    <property type="entry name" value="CRCB"/>
    <property type="match status" value="1"/>
</dbReference>
<keyword evidence="12" id="KW-1185">Reference proteome</keyword>
<evidence type="ECO:0000256" key="7">
    <source>
        <dbReference type="ARBA" id="ARBA00035120"/>
    </source>
</evidence>
<feature type="transmembrane region" description="Helical" evidence="10">
    <location>
        <begin position="249"/>
        <end position="271"/>
    </location>
</feature>
<dbReference type="Proteomes" id="UP000799757">
    <property type="component" value="Unassembled WGS sequence"/>
</dbReference>
<dbReference type="PANTHER" id="PTHR28259:SF1">
    <property type="entry name" value="FLUORIDE EXPORT PROTEIN 1-RELATED"/>
    <property type="match status" value="1"/>
</dbReference>
<dbReference type="EMBL" id="MU001768">
    <property type="protein sequence ID" value="KAF2799207.1"/>
    <property type="molecule type" value="Genomic_DNA"/>
</dbReference>
<evidence type="ECO:0000256" key="3">
    <source>
        <dbReference type="ARBA" id="ARBA00022475"/>
    </source>
</evidence>
<keyword evidence="6 10" id="KW-0472">Membrane</keyword>
<dbReference type="InterPro" id="IPR003691">
    <property type="entry name" value="FluC"/>
</dbReference>
<evidence type="ECO:0000256" key="6">
    <source>
        <dbReference type="ARBA" id="ARBA00023136"/>
    </source>
</evidence>
<keyword evidence="4 10" id="KW-0812">Transmembrane</keyword>
<evidence type="ECO:0000256" key="8">
    <source>
        <dbReference type="ARBA" id="ARBA00035585"/>
    </source>
</evidence>
<evidence type="ECO:0000256" key="5">
    <source>
        <dbReference type="ARBA" id="ARBA00022989"/>
    </source>
</evidence>
<dbReference type="PANTHER" id="PTHR28259">
    <property type="entry name" value="FLUORIDE EXPORT PROTEIN 1-RELATED"/>
    <property type="match status" value="1"/>
</dbReference>
<keyword evidence="3" id="KW-1003">Cell membrane</keyword>
<dbReference type="AlphaFoldDB" id="A0A6A6XUG7"/>
<dbReference type="OrthoDB" id="409792at2759"/>
<evidence type="ECO:0000256" key="9">
    <source>
        <dbReference type="SAM" id="MobiDB-lite"/>
    </source>
</evidence>
<evidence type="ECO:0000256" key="1">
    <source>
        <dbReference type="ARBA" id="ARBA00002598"/>
    </source>
</evidence>
<dbReference type="GO" id="GO:1903425">
    <property type="term" value="F:fluoride transmembrane transporter activity"/>
    <property type="evidence" value="ECO:0007669"/>
    <property type="project" value="TreeGrafter"/>
</dbReference>
<reference evidence="11" key="1">
    <citation type="journal article" date="2020" name="Stud. Mycol.">
        <title>101 Dothideomycetes genomes: a test case for predicting lifestyles and emergence of pathogens.</title>
        <authorList>
            <person name="Haridas S."/>
            <person name="Albert R."/>
            <person name="Binder M."/>
            <person name="Bloem J."/>
            <person name="Labutti K."/>
            <person name="Salamov A."/>
            <person name="Andreopoulos B."/>
            <person name="Baker S."/>
            <person name="Barry K."/>
            <person name="Bills G."/>
            <person name="Bluhm B."/>
            <person name="Cannon C."/>
            <person name="Castanera R."/>
            <person name="Culley D."/>
            <person name="Daum C."/>
            <person name="Ezra D."/>
            <person name="Gonzalez J."/>
            <person name="Henrissat B."/>
            <person name="Kuo A."/>
            <person name="Liang C."/>
            <person name="Lipzen A."/>
            <person name="Lutzoni F."/>
            <person name="Magnuson J."/>
            <person name="Mondo S."/>
            <person name="Nolan M."/>
            <person name="Ohm R."/>
            <person name="Pangilinan J."/>
            <person name="Park H.-J."/>
            <person name="Ramirez L."/>
            <person name="Alfaro M."/>
            <person name="Sun H."/>
            <person name="Tritt A."/>
            <person name="Yoshinaga Y."/>
            <person name="Zwiers L.-H."/>
            <person name="Turgeon B."/>
            <person name="Goodwin S."/>
            <person name="Spatafora J."/>
            <person name="Crous P."/>
            <person name="Grigoriev I."/>
        </authorList>
    </citation>
    <scope>NUCLEOTIDE SEQUENCE</scope>
    <source>
        <strain evidence="11">CBS 109.77</strain>
    </source>
</reference>
<proteinExistence type="inferred from homology"/>
<comment type="function">
    <text evidence="1">Fluoride channel required for the rapid expulsion of cytoplasmic fluoride.</text>
</comment>
<evidence type="ECO:0000256" key="10">
    <source>
        <dbReference type="SAM" id="Phobius"/>
    </source>
</evidence>
<evidence type="ECO:0000256" key="2">
    <source>
        <dbReference type="ARBA" id="ARBA00004651"/>
    </source>
</evidence>
<comment type="catalytic activity">
    <reaction evidence="8">
        <text>fluoride(in) = fluoride(out)</text>
        <dbReference type="Rhea" id="RHEA:76159"/>
        <dbReference type="ChEBI" id="CHEBI:17051"/>
    </reaction>
    <physiologicalReaction direction="left-to-right" evidence="8">
        <dbReference type="Rhea" id="RHEA:76160"/>
    </physiologicalReaction>
</comment>
<comment type="subcellular location">
    <subcellularLocation>
        <location evidence="2">Cell membrane</location>
        <topology evidence="2">Multi-pass membrane protein</topology>
    </subcellularLocation>
</comment>
<comment type="similarity">
    <text evidence="7">Belongs to the fluoride channel Fluc/FEX (TC 1.A.43) family.</text>
</comment>
<feature type="transmembrane region" description="Helical" evidence="10">
    <location>
        <begin position="212"/>
        <end position="237"/>
    </location>
</feature>
<evidence type="ECO:0000313" key="11">
    <source>
        <dbReference type="EMBL" id="KAF2799207.1"/>
    </source>
</evidence>
<evidence type="ECO:0000313" key="12">
    <source>
        <dbReference type="Proteomes" id="UP000799757"/>
    </source>
</evidence>
<feature type="region of interest" description="Disordered" evidence="9">
    <location>
        <begin position="51"/>
        <end position="78"/>
    </location>
</feature>